<evidence type="ECO:0000313" key="2">
    <source>
        <dbReference type="Proteomes" id="UP000828390"/>
    </source>
</evidence>
<protein>
    <submittedName>
        <fullName evidence="1">Uncharacterized protein</fullName>
    </submittedName>
</protein>
<name>A0A9D4CMW7_DREPO</name>
<organism evidence="1 2">
    <name type="scientific">Dreissena polymorpha</name>
    <name type="common">Zebra mussel</name>
    <name type="synonym">Mytilus polymorpha</name>
    <dbReference type="NCBI Taxonomy" id="45954"/>
    <lineage>
        <taxon>Eukaryota</taxon>
        <taxon>Metazoa</taxon>
        <taxon>Spiralia</taxon>
        <taxon>Lophotrochozoa</taxon>
        <taxon>Mollusca</taxon>
        <taxon>Bivalvia</taxon>
        <taxon>Autobranchia</taxon>
        <taxon>Heteroconchia</taxon>
        <taxon>Euheterodonta</taxon>
        <taxon>Imparidentia</taxon>
        <taxon>Neoheterodontei</taxon>
        <taxon>Myida</taxon>
        <taxon>Dreissenoidea</taxon>
        <taxon>Dreissenidae</taxon>
        <taxon>Dreissena</taxon>
    </lineage>
</organism>
<sequence>MAHVWPTKTGYGPCVAYQDWIRPMCGLELSDWIWPMCGLPRLDMAHVWSNKTGYGLCVA</sequence>
<dbReference type="EMBL" id="JAIWYP010000012">
    <property type="protein sequence ID" value="KAH3727071.1"/>
    <property type="molecule type" value="Genomic_DNA"/>
</dbReference>
<gene>
    <name evidence="1" type="ORF">DPMN_052997</name>
</gene>
<dbReference type="AlphaFoldDB" id="A0A9D4CMW7"/>
<reference evidence="1" key="1">
    <citation type="journal article" date="2019" name="bioRxiv">
        <title>The Genome of the Zebra Mussel, Dreissena polymorpha: A Resource for Invasive Species Research.</title>
        <authorList>
            <person name="McCartney M.A."/>
            <person name="Auch B."/>
            <person name="Kono T."/>
            <person name="Mallez S."/>
            <person name="Zhang Y."/>
            <person name="Obille A."/>
            <person name="Becker A."/>
            <person name="Abrahante J.E."/>
            <person name="Garbe J."/>
            <person name="Badalamenti J.P."/>
            <person name="Herman A."/>
            <person name="Mangelson H."/>
            <person name="Liachko I."/>
            <person name="Sullivan S."/>
            <person name="Sone E.D."/>
            <person name="Koren S."/>
            <person name="Silverstein K.A.T."/>
            <person name="Beckman K.B."/>
            <person name="Gohl D.M."/>
        </authorList>
    </citation>
    <scope>NUCLEOTIDE SEQUENCE</scope>
    <source>
        <strain evidence="1">Duluth1</strain>
        <tissue evidence="1">Whole animal</tissue>
    </source>
</reference>
<accession>A0A9D4CMW7</accession>
<proteinExistence type="predicted"/>
<evidence type="ECO:0000313" key="1">
    <source>
        <dbReference type="EMBL" id="KAH3727071.1"/>
    </source>
</evidence>
<keyword evidence="2" id="KW-1185">Reference proteome</keyword>
<reference evidence="1" key="2">
    <citation type="submission" date="2020-11" db="EMBL/GenBank/DDBJ databases">
        <authorList>
            <person name="McCartney M.A."/>
            <person name="Auch B."/>
            <person name="Kono T."/>
            <person name="Mallez S."/>
            <person name="Becker A."/>
            <person name="Gohl D.M."/>
            <person name="Silverstein K.A.T."/>
            <person name="Koren S."/>
            <person name="Bechman K.B."/>
            <person name="Herman A."/>
            <person name="Abrahante J.E."/>
            <person name="Garbe J."/>
        </authorList>
    </citation>
    <scope>NUCLEOTIDE SEQUENCE</scope>
    <source>
        <strain evidence="1">Duluth1</strain>
        <tissue evidence="1">Whole animal</tissue>
    </source>
</reference>
<comment type="caution">
    <text evidence="1">The sequence shown here is derived from an EMBL/GenBank/DDBJ whole genome shotgun (WGS) entry which is preliminary data.</text>
</comment>
<dbReference type="Proteomes" id="UP000828390">
    <property type="component" value="Unassembled WGS sequence"/>
</dbReference>